<proteinExistence type="predicted"/>
<sequence length="353" mass="40418">MSKINFSTDLIDAKSRFIYQNSENAPTHIYRHNLDQFELREIKQECTTVQFQYAHYLYDGAKLLFLIVTETTDGLESFLYLFDPLDIKTTLKRFVLTKKLKGHVSNIFISKPLKVNSAIYVIRLTFADILQEKDSQTLACTLIRTDARNAITQEIVVLNQRSKSPANVLLLCGGTNGVLDFFLIKGDSNVENEPILEYQRHDLIKLPSKLPIVSLQWLTNLNEKQIVLGVGQELFKPMRISRLIEPSMTILKLNIKDLICKDSVTVKFPSGTHLNSLQAKHNYKLSTCYFDATETRITTIELTTDKIGDKTNTFLTLADIKDLQQVYIPDQNNCWVLDKYGYIKLTKTIAHKS</sequence>
<dbReference type="EMBL" id="JAEPRE010000215">
    <property type="protein sequence ID" value="KAG2230223.1"/>
    <property type="molecule type" value="Genomic_DNA"/>
</dbReference>
<dbReference type="Proteomes" id="UP000613177">
    <property type="component" value="Unassembled WGS sequence"/>
</dbReference>
<comment type="caution">
    <text evidence="1">The sequence shown here is derived from an EMBL/GenBank/DDBJ whole genome shotgun (WGS) entry which is preliminary data.</text>
</comment>
<feature type="non-terminal residue" evidence="1">
    <location>
        <position position="1"/>
    </location>
</feature>
<reference evidence="1" key="1">
    <citation type="submission" date="2021-01" db="EMBL/GenBank/DDBJ databases">
        <title>Metabolic potential, ecology and presence of endohyphal bacteria is reflected in genomic diversity of Mucoromycotina.</title>
        <authorList>
            <person name="Muszewska A."/>
            <person name="Okrasinska A."/>
            <person name="Steczkiewicz K."/>
            <person name="Drgas O."/>
            <person name="Orlowska M."/>
            <person name="Perlinska-Lenart U."/>
            <person name="Aleksandrzak-Piekarczyk T."/>
            <person name="Szatraj K."/>
            <person name="Zielenkiewicz U."/>
            <person name="Pilsyk S."/>
            <person name="Malc E."/>
            <person name="Mieczkowski P."/>
            <person name="Kruszewska J.S."/>
            <person name="Biernat P."/>
            <person name="Pawlowska J."/>
        </authorList>
    </citation>
    <scope>NUCLEOTIDE SEQUENCE</scope>
    <source>
        <strain evidence="1">WA0000018081</strain>
    </source>
</reference>
<accession>A0A8H7SKU5</accession>
<evidence type="ECO:0000313" key="2">
    <source>
        <dbReference type="Proteomes" id="UP000613177"/>
    </source>
</evidence>
<gene>
    <name evidence="1" type="ORF">INT48_002093</name>
</gene>
<protein>
    <submittedName>
        <fullName evidence="1">Uncharacterized protein</fullName>
    </submittedName>
</protein>
<evidence type="ECO:0000313" key="1">
    <source>
        <dbReference type="EMBL" id="KAG2230223.1"/>
    </source>
</evidence>
<organism evidence="1 2">
    <name type="scientific">Thamnidium elegans</name>
    <dbReference type="NCBI Taxonomy" id="101142"/>
    <lineage>
        <taxon>Eukaryota</taxon>
        <taxon>Fungi</taxon>
        <taxon>Fungi incertae sedis</taxon>
        <taxon>Mucoromycota</taxon>
        <taxon>Mucoromycotina</taxon>
        <taxon>Mucoromycetes</taxon>
        <taxon>Mucorales</taxon>
        <taxon>Mucorineae</taxon>
        <taxon>Mucoraceae</taxon>
        <taxon>Thamnidium</taxon>
    </lineage>
</organism>
<dbReference type="AlphaFoldDB" id="A0A8H7SKU5"/>
<name>A0A8H7SKU5_9FUNG</name>
<keyword evidence="2" id="KW-1185">Reference proteome</keyword>